<comment type="similarity">
    <text evidence="1 6">Belongs to the peptidase M42 family.</text>
</comment>
<evidence type="ECO:0000256" key="8">
    <source>
        <dbReference type="PIRSR" id="PIRSR001123-2"/>
    </source>
</evidence>
<evidence type="ECO:0000256" key="5">
    <source>
        <dbReference type="ARBA" id="ARBA00022801"/>
    </source>
</evidence>
<feature type="binding site" evidence="8">
    <location>
        <position position="62"/>
    </location>
    <ligand>
        <name>Zn(2+)</name>
        <dbReference type="ChEBI" id="CHEBI:29105"/>
        <label>1</label>
    </ligand>
</feature>
<dbReference type="InterPro" id="IPR051464">
    <property type="entry name" value="Peptidase_M42_aminopept"/>
</dbReference>
<evidence type="ECO:0000313" key="9">
    <source>
        <dbReference type="EMBL" id="KGM94566.1"/>
    </source>
</evidence>
<comment type="cofactor">
    <cofactor evidence="8">
        <name>a divalent metal cation</name>
        <dbReference type="ChEBI" id="CHEBI:60240"/>
    </cofactor>
    <text evidence="8">Binds 2 divalent metal cations per subunit.</text>
</comment>
<gene>
    <name evidence="9" type="ORF">Z968_11475</name>
</gene>
<dbReference type="InterPro" id="IPR008007">
    <property type="entry name" value="Peptidase_M42"/>
</dbReference>
<dbReference type="Pfam" id="PF05343">
    <property type="entry name" value="Peptidase_M42"/>
    <property type="match status" value="1"/>
</dbReference>
<dbReference type="SUPFAM" id="SSF53187">
    <property type="entry name" value="Zn-dependent exopeptidases"/>
    <property type="match status" value="1"/>
</dbReference>
<comment type="caution">
    <text evidence="9">The sequence shown here is derived from an EMBL/GenBank/DDBJ whole genome shotgun (WGS) entry which is preliminary data.</text>
</comment>
<protein>
    <submittedName>
        <fullName evidence="9">Aminopeptidase</fullName>
    </submittedName>
</protein>
<evidence type="ECO:0000256" key="1">
    <source>
        <dbReference type="ARBA" id="ARBA00006272"/>
    </source>
</evidence>
<sequence>MDNKELLKKLTLAHAPSSREDKLYSLIKENFIDFGEVTIDDMNNIIIHKKGAKKGSIMIMAHADEIFLIVNDILENGTLKFKGVGVDPKAIVGREVTIHGKEDILGVINTSKDTDKAVTADDLVIETGYSKEDVEKIVHIGDFVTINGKFVELLNNEIACKTIDNRGSIVSMYQCAKELQNVEHDLDVYFVCSCQEEVGHRGAKMVTYNLNPDIGIAIDTTFDSGALGTHDRENVIGNGPVICHGPNLHHKLNKKIIEIGDKYKIPYGVEVEPGNTGTDAWDIQVTRQGVPSMLVSIPIKYMHTPVELISMDDINNTGKIIAKLIENLKSDDLEELLCF</sequence>
<evidence type="ECO:0000256" key="4">
    <source>
        <dbReference type="ARBA" id="ARBA00022723"/>
    </source>
</evidence>
<dbReference type="GO" id="GO:0004177">
    <property type="term" value="F:aminopeptidase activity"/>
    <property type="evidence" value="ECO:0007669"/>
    <property type="project" value="UniProtKB-UniRule"/>
</dbReference>
<proteinExistence type="inferred from homology"/>
<dbReference type="RefSeq" id="WP_039256133.1">
    <property type="nucleotide sequence ID" value="NZ_JENJ01000068.1"/>
</dbReference>
<dbReference type="Gene3D" id="2.40.30.40">
    <property type="entry name" value="Peptidase M42, domain 2"/>
    <property type="match status" value="1"/>
</dbReference>
<dbReference type="GO" id="GO:0046872">
    <property type="term" value="F:metal ion binding"/>
    <property type="evidence" value="ECO:0007669"/>
    <property type="project" value="UniProtKB-UniRule"/>
</dbReference>
<dbReference type="Proteomes" id="UP000030012">
    <property type="component" value="Unassembled WGS sequence"/>
</dbReference>
<dbReference type="PIRSF" id="PIRSF001123">
    <property type="entry name" value="PepA_GA"/>
    <property type="match status" value="1"/>
</dbReference>
<evidence type="ECO:0000256" key="3">
    <source>
        <dbReference type="ARBA" id="ARBA00022670"/>
    </source>
</evidence>
<dbReference type="AlphaFoldDB" id="A0A0A0I2L7"/>
<keyword evidence="4 8" id="KW-0479">Metal-binding</keyword>
<name>A0A0A0I2L7_CLONO</name>
<keyword evidence="5" id="KW-0378">Hydrolase</keyword>
<dbReference type="GO" id="GO:0006508">
    <property type="term" value="P:proteolysis"/>
    <property type="evidence" value="ECO:0007669"/>
    <property type="project" value="UniProtKB-KW"/>
</dbReference>
<dbReference type="InterPro" id="IPR023367">
    <property type="entry name" value="Peptidase_M42_dom2"/>
</dbReference>
<feature type="binding site" evidence="8">
    <location>
        <position position="219"/>
    </location>
    <ligand>
        <name>Zn(2+)</name>
        <dbReference type="ChEBI" id="CHEBI:29105"/>
        <label>1</label>
    </ligand>
</feature>
<feature type="binding site" evidence="8">
    <location>
        <position position="197"/>
    </location>
    <ligand>
        <name>Zn(2+)</name>
        <dbReference type="ChEBI" id="CHEBI:29105"/>
        <label>2</label>
    </ligand>
</feature>
<dbReference type="EMBL" id="JENJ01000068">
    <property type="protein sequence ID" value="KGM94566.1"/>
    <property type="molecule type" value="Genomic_DNA"/>
</dbReference>
<dbReference type="OrthoDB" id="9772053at2"/>
<reference evidence="9 10" key="1">
    <citation type="submission" date="2014-01" db="EMBL/GenBank/DDBJ databases">
        <title>Plasmidome dynamics in the species complex Clostridium novyi sensu lato converts strains of independent lineages into distinctly different pathogens.</title>
        <authorList>
            <person name="Skarin H."/>
            <person name="Segerman B."/>
        </authorList>
    </citation>
    <scope>NUCLEOTIDE SEQUENCE [LARGE SCALE GENOMIC DNA]</scope>
    <source>
        <strain evidence="9 10">4552</strain>
    </source>
</reference>
<evidence type="ECO:0000313" key="10">
    <source>
        <dbReference type="Proteomes" id="UP000030012"/>
    </source>
</evidence>
<keyword evidence="2 9" id="KW-0031">Aminopeptidase</keyword>
<keyword evidence="3" id="KW-0645">Protease</keyword>
<dbReference type="PANTHER" id="PTHR32481:SF7">
    <property type="entry name" value="AMINOPEPTIDASE YHFE-RELATED"/>
    <property type="match status" value="1"/>
</dbReference>
<feature type="binding site" evidence="8">
    <location>
        <position position="164"/>
    </location>
    <ligand>
        <name>Zn(2+)</name>
        <dbReference type="ChEBI" id="CHEBI:29105"/>
        <label>2</label>
    </ligand>
</feature>
<organism evidence="9 10">
    <name type="scientific">Clostridium novyi A str. 4552</name>
    <dbReference type="NCBI Taxonomy" id="1444289"/>
    <lineage>
        <taxon>Bacteria</taxon>
        <taxon>Bacillati</taxon>
        <taxon>Bacillota</taxon>
        <taxon>Clostridia</taxon>
        <taxon>Eubacteriales</taxon>
        <taxon>Clostridiaceae</taxon>
        <taxon>Clostridium</taxon>
    </lineage>
</organism>
<evidence type="ECO:0000256" key="6">
    <source>
        <dbReference type="PIRNR" id="PIRNR001123"/>
    </source>
</evidence>
<accession>A0A0A0I2L7</accession>
<feature type="binding site" evidence="8">
    <location>
        <position position="303"/>
    </location>
    <ligand>
        <name>Zn(2+)</name>
        <dbReference type="ChEBI" id="CHEBI:29105"/>
        <label>2</label>
    </ligand>
</feature>
<evidence type="ECO:0000256" key="7">
    <source>
        <dbReference type="PIRSR" id="PIRSR001123-1"/>
    </source>
</evidence>
<feature type="binding site" evidence="8">
    <location>
        <position position="164"/>
    </location>
    <ligand>
        <name>Zn(2+)</name>
        <dbReference type="ChEBI" id="CHEBI:29105"/>
        <label>1</label>
    </ligand>
</feature>
<feature type="active site" description="Proton acceptor" evidence="7">
    <location>
        <position position="196"/>
    </location>
</feature>
<dbReference type="SUPFAM" id="SSF101821">
    <property type="entry name" value="Aminopeptidase/glucanase lid domain"/>
    <property type="match status" value="1"/>
</dbReference>
<dbReference type="Gene3D" id="3.40.630.10">
    <property type="entry name" value="Zn peptidases"/>
    <property type="match status" value="1"/>
</dbReference>
<dbReference type="PANTHER" id="PTHR32481">
    <property type="entry name" value="AMINOPEPTIDASE"/>
    <property type="match status" value="1"/>
</dbReference>
<evidence type="ECO:0000256" key="2">
    <source>
        <dbReference type="ARBA" id="ARBA00022438"/>
    </source>
</evidence>